<feature type="compositionally biased region" description="Low complexity" evidence="1">
    <location>
        <begin position="618"/>
        <end position="642"/>
    </location>
</feature>
<feature type="compositionally biased region" description="Polar residues" evidence="1">
    <location>
        <begin position="562"/>
        <end position="590"/>
    </location>
</feature>
<feature type="compositionally biased region" description="Gly residues" evidence="1">
    <location>
        <begin position="360"/>
        <end position="373"/>
    </location>
</feature>
<feature type="compositionally biased region" description="Low complexity" evidence="1">
    <location>
        <begin position="334"/>
        <end position="359"/>
    </location>
</feature>
<feature type="compositionally biased region" description="Polar residues" evidence="1">
    <location>
        <begin position="651"/>
        <end position="663"/>
    </location>
</feature>
<feature type="compositionally biased region" description="Polar residues" evidence="1">
    <location>
        <begin position="608"/>
        <end position="617"/>
    </location>
</feature>
<dbReference type="OrthoDB" id="2348945at2759"/>
<feature type="compositionally biased region" description="Low complexity" evidence="1">
    <location>
        <begin position="483"/>
        <end position="497"/>
    </location>
</feature>
<dbReference type="EMBL" id="ML178819">
    <property type="protein sequence ID" value="TFL04183.1"/>
    <property type="molecule type" value="Genomic_DNA"/>
</dbReference>
<feature type="region of interest" description="Disordered" evidence="1">
    <location>
        <begin position="1"/>
        <end position="132"/>
    </location>
</feature>
<feature type="compositionally biased region" description="Low complexity" evidence="1">
    <location>
        <begin position="89"/>
        <end position="108"/>
    </location>
</feature>
<gene>
    <name evidence="2" type="ORF">BDV98DRAFT_363913</name>
</gene>
<organism evidence="2 3">
    <name type="scientific">Pterulicium gracile</name>
    <dbReference type="NCBI Taxonomy" id="1884261"/>
    <lineage>
        <taxon>Eukaryota</taxon>
        <taxon>Fungi</taxon>
        <taxon>Dikarya</taxon>
        <taxon>Basidiomycota</taxon>
        <taxon>Agaricomycotina</taxon>
        <taxon>Agaricomycetes</taxon>
        <taxon>Agaricomycetidae</taxon>
        <taxon>Agaricales</taxon>
        <taxon>Pleurotineae</taxon>
        <taxon>Pterulaceae</taxon>
        <taxon>Pterulicium</taxon>
    </lineage>
</organism>
<evidence type="ECO:0000313" key="3">
    <source>
        <dbReference type="Proteomes" id="UP000305067"/>
    </source>
</evidence>
<dbReference type="Proteomes" id="UP000305067">
    <property type="component" value="Unassembled WGS sequence"/>
</dbReference>
<reference evidence="2 3" key="1">
    <citation type="journal article" date="2019" name="Nat. Ecol. Evol.">
        <title>Megaphylogeny resolves global patterns of mushroom evolution.</title>
        <authorList>
            <person name="Varga T."/>
            <person name="Krizsan K."/>
            <person name="Foldi C."/>
            <person name="Dima B."/>
            <person name="Sanchez-Garcia M."/>
            <person name="Sanchez-Ramirez S."/>
            <person name="Szollosi G.J."/>
            <person name="Szarkandi J.G."/>
            <person name="Papp V."/>
            <person name="Albert L."/>
            <person name="Andreopoulos W."/>
            <person name="Angelini C."/>
            <person name="Antonin V."/>
            <person name="Barry K.W."/>
            <person name="Bougher N.L."/>
            <person name="Buchanan P."/>
            <person name="Buyck B."/>
            <person name="Bense V."/>
            <person name="Catcheside P."/>
            <person name="Chovatia M."/>
            <person name="Cooper J."/>
            <person name="Damon W."/>
            <person name="Desjardin D."/>
            <person name="Finy P."/>
            <person name="Geml J."/>
            <person name="Haridas S."/>
            <person name="Hughes K."/>
            <person name="Justo A."/>
            <person name="Karasinski D."/>
            <person name="Kautmanova I."/>
            <person name="Kiss B."/>
            <person name="Kocsube S."/>
            <person name="Kotiranta H."/>
            <person name="LaButti K.M."/>
            <person name="Lechner B.E."/>
            <person name="Liimatainen K."/>
            <person name="Lipzen A."/>
            <person name="Lukacs Z."/>
            <person name="Mihaltcheva S."/>
            <person name="Morgado L.N."/>
            <person name="Niskanen T."/>
            <person name="Noordeloos M.E."/>
            <person name="Ohm R.A."/>
            <person name="Ortiz-Santana B."/>
            <person name="Ovrebo C."/>
            <person name="Racz N."/>
            <person name="Riley R."/>
            <person name="Savchenko A."/>
            <person name="Shiryaev A."/>
            <person name="Soop K."/>
            <person name="Spirin V."/>
            <person name="Szebenyi C."/>
            <person name="Tomsovsky M."/>
            <person name="Tulloss R.E."/>
            <person name="Uehling J."/>
            <person name="Grigoriev I.V."/>
            <person name="Vagvolgyi C."/>
            <person name="Papp T."/>
            <person name="Martin F.M."/>
            <person name="Miettinen O."/>
            <person name="Hibbett D.S."/>
            <person name="Nagy L.G."/>
        </authorList>
    </citation>
    <scope>NUCLEOTIDE SEQUENCE [LARGE SCALE GENOMIC DNA]</scope>
    <source>
        <strain evidence="2 3">CBS 309.79</strain>
    </source>
</reference>
<feature type="region of interest" description="Disordered" evidence="1">
    <location>
        <begin position="478"/>
        <end position="724"/>
    </location>
</feature>
<feature type="compositionally biased region" description="Low complexity" evidence="1">
    <location>
        <begin position="115"/>
        <end position="131"/>
    </location>
</feature>
<accession>A0A5C3QQB9</accession>
<feature type="region of interest" description="Disordered" evidence="1">
    <location>
        <begin position="246"/>
        <end position="288"/>
    </location>
</feature>
<sequence length="724" mass="73824">MDHPQHYQPLSHALNPPPSSYPTTSSFQYEENEDEEDDVQQQLQESPHLVDHSRPPPSTEGPEPKRRPGRPRGSKNRKTRAPVKQETPSAGAIASSSYAVASSTYASAGPSSTPAGYSQAAGSGQVGSSSQFPEVNASNQQYYEFQWRVLNLCAEFYGAAEELVKATPPLVIAQCYQVGPSVKVDPLTLLNNAKAICDSLLANPTRLISNPPPPMYPPAPLFAPSGIITNPGSFTVSMAPASTSYNPPHNAAASSSTSSNQNAPAPIPSSSSSSSAPPGSSNTSTTTAAAAAAAASSYNTFPALPPHPSTSYPPSTFAYATYQHIPGPLPAPGSAPGAHGSAPGAHGSAPGAHGSAPGAHGSGTGAHGSGSGASGSVTVKAPPSSSTPTPTPGGTIAPHQTTNPPSSSTGAISQSTSCNSTNTNSSSRSGWTDEDTDKLRKLAGKCKGEMGEVDWDGVVGGWGGGRSRHQILLQAQQLGLKDSSNSNSTSTKPSSSTGRAAKRRRTDPEPSNTHARKDSTPGGSGPGMSGPGFASTSGPGLANSTSGPGFASGAGPGIVSPRSANSPSGGHRTTTSSPAITPQEQPTITRQAMPVSSLISPTGHIYGQAQSKSGHNNQTQSQTQTQSQSQTQSAPSTTTLPTMPWPYPTVAVNTASPVLTPTESGAKHYNRAGEYNRGGGGNGTRDGAKGSPSLPGPGQMNNHNHDRPAYHSPYLQHAGTGRRK</sequence>
<feature type="compositionally biased region" description="Low complexity" evidence="1">
    <location>
        <begin position="406"/>
        <end position="429"/>
    </location>
</feature>
<evidence type="ECO:0000256" key="1">
    <source>
        <dbReference type="SAM" id="MobiDB-lite"/>
    </source>
</evidence>
<keyword evidence="3" id="KW-1185">Reference proteome</keyword>
<feature type="region of interest" description="Disordered" evidence="1">
    <location>
        <begin position="328"/>
        <end position="436"/>
    </location>
</feature>
<feature type="compositionally biased region" description="Basic residues" evidence="1">
    <location>
        <begin position="67"/>
        <end position="81"/>
    </location>
</feature>
<evidence type="ECO:0008006" key="4">
    <source>
        <dbReference type="Google" id="ProtNLM"/>
    </source>
</evidence>
<dbReference type="STRING" id="1884261.A0A5C3QQB9"/>
<feature type="compositionally biased region" description="Polar residues" evidence="1">
    <location>
        <begin position="534"/>
        <end position="545"/>
    </location>
</feature>
<feature type="compositionally biased region" description="Acidic residues" evidence="1">
    <location>
        <begin position="30"/>
        <end position="39"/>
    </location>
</feature>
<proteinExistence type="predicted"/>
<dbReference type="AlphaFoldDB" id="A0A5C3QQB9"/>
<protein>
    <recommendedName>
        <fullName evidence="4">Myb-like domain-containing protein</fullName>
    </recommendedName>
</protein>
<evidence type="ECO:0000313" key="2">
    <source>
        <dbReference type="EMBL" id="TFL04183.1"/>
    </source>
</evidence>
<name>A0A5C3QQB9_9AGAR</name>